<protein>
    <recommendedName>
        <fullName evidence="3">Secreted protein</fullName>
    </recommendedName>
</protein>
<feature type="chain" id="PRO_5043693328" description="Secreted protein" evidence="1">
    <location>
        <begin position="36"/>
        <end position="434"/>
    </location>
</feature>
<dbReference type="EMBL" id="CP109546">
    <property type="protein sequence ID" value="WTZ14170.1"/>
    <property type="molecule type" value="Genomic_DNA"/>
</dbReference>
<gene>
    <name evidence="2" type="ORF">OG699_43195</name>
</gene>
<accession>A0AAU3IBZ7</accession>
<keyword evidence="1" id="KW-0732">Signal</keyword>
<evidence type="ECO:0008006" key="3">
    <source>
        <dbReference type="Google" id="ProtNLM"/>
    </source>
</evidence>
<name>A0AAU3IBZ7_9ACTN</name>
<evidence type="ECO:0000313" key="2">
    <source>
        <dbReference type="EMBL" id="WTZ14170.1"/>
    </source>
</evidence>
<dbReference type="AlphaFoldDB" id="A0AAU3IBZ7"/>
<organism evidence="2">
    <name type="scientific">Streptomyces sp. NBC_01393</name>
    <dbReference type="NCBI Taxonomy" id="2903851"/>
    <lineage>
        <taxon>Bacteria</taxon>
        <taxon>Bacillati</taxon>
        <taxon>Actinomycetota</taxon>
        <taxon>Actinomycetes</taxon>
        <taxon>Kitasatosporales</taxon>
        <taxon>Streptomycetaceae</taxon>
        <taxon>Streptomyces</taxon>
    </lineage>
</organism>
<feature type="signal peptide" evidence="1">
    <location>
        <begin position="1"/>
        <end position="35"/>
    </location>
</feature>
<evidence type="ECO:0000256" key="1">
    <source>
        <dbReference type="SAM" id="SignalP"/>
    </source>
</evidence>
<reference evidence="2" key="1">
    <citation type="submission" date="2022-10" db="EMBL/GenBank/DDBJ databases">
        <title>The complete genomes of actinobacterial strains from the NBC collection.</title>
        <authorList>
            <person name="Joergensen T.S."/>
            <person name="Alvarez Arevalo M."/>
            <person name="Sterndorff E.B."/>
            <person name="Faurdal D."/>
            <person name="Vuksanovic O."/>
            <person name="Mourched A.-S."/>
            <person name="Charusanti P."/>
            <person name="Shaw S."/>
            <person name="Blin K."/>
            <person name="Weber T."/>
        </authorList>
    </citation>
    <scope>NUCLEOTIDE SEQUENCE</scope>
    <source>
        <strain evidence="2">NBC_01393</strain>
    </source>
</reference>
<sequence>MHATITWRLPRVHLAIGLTLGLLLLMLARAQPAAAASTLDPISDSGKMTLTAGDFASRWHAIDAVEASGKVTAYSSLAPLLSGSGHSGRPYLCHGNQNLNTSYRVDGFCWDQADDTTGDWVPQGITGSHDAQPDGKWLDKYVYIASWHSRNTDNNEFARISVVDNDGGDHTIYNHIMLVDPYMETQTTGNFRAVGAAGSPFAGHADGVAWYGNKLFVASGHQIQVYDLRHLWRMSDNTRESVGISDGKSSARWHNWALPMIGYYDNGTKGDPCTDLNPCMTSLSLDRTRTDGLITSEFRRSTGGAPIVRWPLNPADALLDTDGTTNYEGTVHATAGYRTPVWGVQGAATDGTYFYFSGTCPEYADRDPNDSATADLPYCIHWAKPGSAPHVLTYGPPLIQNLSWSPSSGRLWGINERIASAPGVRSVFSLDPPN</sequence>
<proteinExistence type="predicted"/>